<reference evidence="2 3" key="1">
    <citation type="submission" date="2021-06" db="EMBL/GenBank/DDBJ databases">
        <authorList>
            <person name="Kallberg Y."/>
            <person name="Tangrot J."/>
            <person name="Rosling A."/>
        </authorList>
    </citation>
    <scope>NUCLEOTIDE SEQUENCE [LARGE SCALE GENOMIC DNA]</scope>
    <source>
        <strain evidence="2 3">120-4 pot B 10/14</strain>
    </source>
</reference>
<evidence type="ECO:0000313" key="3">
    <source>
        <dbReference type="Proteomes" id="UP000789901"/>
    </source>
</evidence>
<sequence>ETDPVLSIIVDINSPNKELIRTPTSEAPLVNQPDPVNEAPLPLPPPIQNPSPPNNMAQAQTLTDAANAINALAVALGQ</sequence>
<dbReference type="Proteomes" id="UP000789901">
    <property type="component" value="Unassembled WGS sequence"/>
</dbReference>
<evidence type="ECO:0000256" key="1">
    <source>
        <dbReference type="SAM" id="MobiDB-lite"/>
    </source>
</evidence>
<gene>
    <name evidence="2" type="ORF">GMARGA_LOCUS46304</name>
</gene>
<evidence type="ECO:0000313" key="2">
    <source>
        <dbReference type="EMBL" id="CAG8857485.1"/>
    </source>
</evidence>
<proteinExistence type="predicted"/>
<comment type="caution">
    <text evidence="2">The sequence shown here is derived from an EMBL/GenBank/DDBJ whole genome shotgun (WGS) entry which is preliminary data.</text>
</comment>
<feature type="non-terminal residue" evidence="2">
    <location>
        <position position="1"/>
    </location>
</feature>
<protein>
    <submittedName>
        <fullName evidence="2">39735_t:CDS:1</fullName>
    </submittedName>
</protein>
<feature type="region of interest" description="Disordered" evidence="1">
    <location>
        <begin position="22"/>
        <end position="54"/>
    </location>
</feature>
<feature type="non-terminal residue" evidence="2">
    <location>
        <position position="78"/>
    </location>
</feature>
<accession>A0ABN7XQ55</accession>
<name>A0ABN7XQ55_GIGMA</name>
<organism evidence="2 3">
    <name type="scientific">Gigaspora margarita</name>
    <dbReference type="NCBI Taxonomy" id="4874"/>
    <lineage>
        <taxon>Eukaryota</taxon>
        <taxon>Fungi</taxon>
        <taxon>Fungi incertae sedis</taxon>
        <taxon>Mucoromycota</taxon>
        <taxon>Glomeromycotina</taxon>
        <taxon>Glomeromycetes</taxon>
        <taxon>Diversisporales</taxon>
        <taxon>Gigasporaceae</taxon>
        <taxon>Gigaspora</taxon>
    </lineage>
</organism>
<dbReference type="EMBL" id="CAJVQB010171532">
    <property type="protein sequence ID" value="CAG8857485.1"/>
    <property type="molecule type" value="Genomic_DNA"/>
</dbReference>
<keyword evidence="3" id="KW-1185">Reference proteome</keyword>
<feature type="compositionally biased region" description="Pro residues" evidence="1">
    <location>
        <begin position="41"/>
        <end position="53"/>
    </location>
</feature>